<dbReference type="Proteomes" id="UP000568106">
    <property type="component" value="Unassembled WGS sequence"/>
</dbReference>
<evidence type="ECO:0000313" key="1">
    <source>
        <dbReference type="EMBL" id="MBB5317170.1"/>
    </source>
</evidence>
<dbReference type="Gene3D" id="3.40.50.360">
    <property type="match status" value="1"/>
</dbReference>
<dbReference type="InterPro" id="IPR029039">
    <property type="entry name" value="Flavoprotein-like_sf"/>
</dbReference>
<dbReference type="EMBL" id="JACHDY010000002">
    <property type="protein sequence ID" value="MBB5317170.1"/>
    <property type="molecule type" value="Genomic_DNA"/>
</dbReference>
<gene>
    <name evidence="1" type="ORF">HDF09_001839</name>
</gene>
<name>A0A7W8MRT7_9BACT</name>
<dbReference type="AlphaFoldDB" id="A0A7W8MRT7"/>
<organism evidence="1 2">
    <name type="scientific">Tunturiibacter empetritectus</name>
    <dbReference type="NCBI Taxonomy" id="3069691"/>
    <lineage>
        <taxon>Bacteria</taxon>
        <taxon>Pseudomonadati</taxon>
        <taxon>Acidobacteriota</taxon>
        <taxon>Terriglobia</taxon>
        <taxon>Terriglobales</taxon>
        <taxon>Acidobacteriaceae</taxon>
        <taxon>Tunturiibacter</taxon>
    </lineage>
</organism>
<accession>A0A7W8MRT7</accession>
<sequence>MSHVLVIFQADTERTEQLALAVGVGAVEAEAGIRLRRLRTPGAVEVGHKGYGTLREADLLWAETVVVGLEGERSGTEELNSLVAVLSGLDSSQMKGKECWTFNAEGIAARRTEAQTFVEEALLAAGITPVPALVSDAADEMERMKDVGRQLGRQQV</sequence>
<reference evidence="1" key="1">
    <citation type="submission" date="2020-08" db="EMBL/GenBank/DDBJ databases">
        <title>Genomic Encyclopedia of Type Strains, Phase IV (KMG-V): Genome sequencing to study the core and pangenomes of soil and plant-associated prokaryotes.</title>
        <authorList>
            <person name="Whitman W."/>
        </authorList>
    </citation>
    <scope>NUCLEOTIDE SEQUENCE [LARGE SCALE GENOMIC DNA]</scope>
    <source>
        <strain evidence="1">M8UP27</strain>
    </source>
</reference>
<evidence type="ECO:0000313" key="2">
    <source>
        <dbReference type="Proteomes" id="UP000568106"/>
    </source>
</evidence>
<comment type="caution">
    <text evidence="1">The sequence shown here is derived from an EMBL/GenBank/DDBJ whole genome shotgun (WGS) entry which is preliminary data.</text>
</comment>
<evidence type="ECO:0008006" key="3">
    <source>
        <dbReference type="Google" id="ProtNLM"/>
    </source>
</evidence>
<keyword evidence="2" id="KW-1185">Reference proteome</keyword>
<proteinExistence type="predicted"/>
<protein>
    <recommendedName>
        <fullName evidence="3">Flavodoxin</fullName>
    </recommendedName>
</protein>